<dbReference type="Proteomes" id="UP001055039">
    <property type="component" value="Unassembled WGS sequence"/>
</dbReference>
<dbReference type="RefSeq" id="WP_238222778.1">
    <property type="nucleotide sequence ID" value="NZ_BAAADH010000001.1"/>
</dbReference>
<dbReference type="EMBL" id="BPRC01000001">
    <property type="protein sequence ID" value="GJE63760.1"/>
    <property type="molecule type" value="Genomic_DNA"/>
</dbReference>
<evidence type="ECO:0000313" key="1">
    <source>
        <dbReference type="EMBL" id="GJE63760.1"/>
    </source>
</evidence>
<name>A0ABQ4U8N5_9HYPH</name>
<evidence type="ECO:0000313" key="2">
    <source>
        <dbReference type="Proteomes" id="UP001055039"/>
    </source>
</evidence>
<reference evidence="1" key="1">
    <citation type="journal article" date="2021" name="Front. Microbiol.">
        <title>Comprehensive Comparative Genomics and Phenotyping of Methylobacterium Species.</title>
        <authorList>
            <person name="Alessa O."/>
            <person name="Ogura Y."/>
            <person name="Fujitani Y."/>
            <person name="Takami H."/>
            <person name="Hayashi T."/>
            <person name="Sahin N."/>
            <person name="Tani A."/>
        </authorList>
    </citation>
    <scope>NUCLEOTIDE SEQUENCE</scope>
    <source>
        <strain evidence="1">NBRC 15686</strain>
    </source>
</reference>
<gene>
    <name evidence="1" type="ORF">LNAOJCKE_0958</name>
</gene>
<keyword evidence="2" id="KW-1185">Reference proteome</keyword>
<accession>A0ABQ4U8N5</accession>
<comment type="caution">
    <text evidence="1">The sequence shown here is derived from an EMBL/GenBank/DDBJ whole genome shotgun (WGS) entry which is preliminary data.</text>
</comment>
<organism evidence="1 2">
    <name type="scientific">Methylorubrum aminovorans</name>
    <dbReference type="NCBI Taxonomy" id="269069"/>
    <lineage>
        <taxon>Bacteria</taxon>
        <taxon>Pseudomonadati</taxon>
        <taxon>Pseudomonadota</taxon>
        <taxon>Alphaproteobacteria</taxon>
        <taxon>Hyphomicrobiales</taxon>
        <taxon>Methylobacteriaceae</taxon>
        <taxon>Methylorubrum</taxon>
    </lineage>
</organism>
<sequence>MAHHFHRPVSNRGQWRGTLTVYTDSPPDPSETVFTFNAWPTDRQGGSRDYGWSQRGSGGFVLSASTDDETGRLSTAVNGNALIVSWLFPPTQMWGLPVGSFEGSISAIIADEMSEIEAFRFVVQARGSADRLRPLAPLPALPLPPHPLPPPPIVVLTPEAVAAILPTLPTTLPALPGLPWNNGGFLSWS</sequence>
<proteinExistence type="predicted"/>
<protein>
    <submittedName>
        <fullName evidence="1">Uncharacterized protein</fullName>
    </submittedName>
</protein>
<reference evidence="1" key="2">
    <citation type="submission" date="2021-08" db="EMBL/GenBank/DDBJ databases">
        <authorList>
            <person name="Tani A."/>
            <person name="Ola A."/>
            <person name="Ogura Y."/>
            <person name="Katsura K."/>
            <person name="Hayashi T."/>
        </authorList>
    </citation>
    <scope>NUCLEOTIDE SEQUENCE</scope>
    <source>
        <strain evidence="1">NBRC 15686</strain>
    </source>
</reference>